<comment type="similarity">
    <text evidence="12">Belongs to the helicase family. PriA subfamily.</text>
</comment>
<keyword evidence="3 12" id="KW-0479">Metal-binding</keyword>
<comment type="catalytic activity">
    <reaction evidence="11 12">
        <text>ATP + H2O = ADP + phosphate + H(+)</text>
        <dbReference type="Rhea" id="RHEA:13065"/>
        <dbReference type="ChEBI" id="CHEBI:15377"/>
        <dbReference type="ChEBI" id="CHEBI:15378"/>
        <dbReference type="ChEBI" id="CHEBI:30616"/>
        <dbReference type="ChEBI" id="CHEBI:43474"/>
        <dbReference type="ChEBI" id="CHEBI:456216"/>
        <dbReference type="EC" id="5.6.2.4"/>
    </reaction>
</comment>
<evidence type="ECO:0000256" key="6">
    <source>
        <dbReference type="ARBA" id="ARBA00022806"/>
    </source>
</evidence>
<reference evidence="14 15" key="1">
    <citation type="submission" date="2014-05" db="EMBL/GenBank/DDBJ databases">
        <title>De novo Genome Sequence of Spirocheata sp.</title>
        <authorList>
            <person name="Shivani Y."/>
            <person name="Subhash Y."/>
            <person name="Tushar L."/>
            <person name="Sasikala C."/>
            <person name="Ramana C.V."/>
        </authorList>
    </citation>
    <scope>NUCLEOTIDE SEQUENCE [LARGE SCALE GENOMIC DNA]</scope>
    <source>
        <strain evidence="14 15">JC230</strain>
    </source>
</reference>
<name>A0A098QZI7_9SPIO</name>
<dbReference type="Gene3D" id="3.40.50.300">
    <property type="entry name" value="P-loop containing nucleotide triphosphate hydrolases"/>
    <property type="match status" value="2"/>
</dbReference>
<dbReference type="GO" id="GO:0003677">
    <property type="term" value="F:DNA binding"/>
    <property type="evidence" value="ECO:0007669"/>
    <property type="project" value="UniProtKB-UniRule"/>
</dbReference>
<evidence type="ECO:0000256" key="9">
    <source>
        <dbReference type="ARBA" id="ARBA00023125"/>
    </source>
</evidence>
<dbReference type="InterPro" id="IPR014001">
    <property type="entry name" value="Helicase_ATP-bd"/>
</dbReference>
<dbReference type="Pfam" id="PF18319">
    <property type="entry name" value="Zn_ribbon_PriA"/>
    <property type="match status" value="1"/>
</dbReference>
<keyword evidence="4 12" id="KW-0547">Nucleotide-binding</keyword>
<feature type="binding site" evidence="12">
    <location>
        <position position="410"/>
    </location>
    <ligand>
        <name>Zn(2+)</name>
        <dbReference type="ChEBI" id="CHEBI:29105"/>
        <label>1</label>
    </ligand>
</feature>
<keyword evidence="5 12" id="KW-0378">Hydrolase</keyword>
<dbReference type="GO" id="GO:0006302">
    <property type="term" value="P:double-strand break repair"/>
    <property type="evidence" value="ECO:0007669"/>
    <property type="project" value="InterPro"/>
</dbReference>
<dbReference type="eggNOG" id="COG1198">
    <property type="taxonomic scope" value="Bacteria"/>
</dbReference>
<gene>
    <name evidence="12" type="primary">priA</name>
    <name evidence="14" type="ORF">DC28_05510</name>
</gene>
<dbReference type="CDD" id="cd18804">
    <property type="entry name" value="SF2_C_priA"/>
    <property type="match status" value="1"/>
</dbReference>
<organism evidence="14 15">
    <name type="scientific">Spirochaeta lutea</name>
    <dbReference type="NCBI Taxonomy" id="1480694"/>
    <lineage>
        <taxon>Bacteria</taxon>
        <taxon>Pseudomonadati</taxon>
        <taxon>Spirochaetota</taxon>
        <taxon>Spirochaetia</taxon>
        <taxon>Spirochaetales</taxon>
        <taxon>Spirochaetaceae</taxon>
        <taxon>Spirochaeta</taxon>
    </lineage>
</organism>
<feature type="binding site" evidence="12">
    <location>
        <position position="370"/>
    </location>
    <ligand>
        <name>Zn(2+)</name>
        <dbReference type="ChEBI" id="CHEBI:29105"/>
        <label>1</label>
    </ligand>
</feature>
<keyword evidence="8 12" id="KW-0067">ATP-binding</keyword>
<dbReference type="PANTHER" id="PTHR30580:SF0">
    <property type="entry name" value="PRIMOSOMAL PROTEIN N"/>
    <property type="match status" value="1"/>
</dbReference>
<evidence type="ECO:0000256" key="1">
    <source>
        <dbReference type="ARBA" id="ARBA00022515"/>
    </source>
</evidence>
<sequence>MEPADGGRWAGVVFNLPLDQMYTYRIPEGLPVLPGVRVRAELGRRTLMGFVLEVYTELPRELVEKDITPKDLLTQVDELPLFTPSQVELARWMSTMYYSNIGECLGAMIPGGKQERAVVLGGEEEAYQEKDVRLSEEQELGVRSICSSPRGMYYVYGMTGSGKTEVFLTAARKTVDEGRGVIYLVPEISLTRQVADSIRSRFGSSSAILHSRLTPSQRLGEWRRIVRGEARVVVGARSAVFAPVPDLGLIIVDEEHEGSYKSGSSPRYHARQIAMRRASAEGARLVMGSATPSVEAYHLMEEGKISRVSLSRRLAGGDEPEIRVVNLKGVEGCLSPDLITELKQTKDLGKQSILFLNRRGFSHFFHCRSCGYEAKCPRCSVGLTYHKSRNAMVCHYCGYRTPPMASCPECGSLDVGYAGFGTEHVEEEVRRLFPGWVIERLDTDSVKKKGSLEQIISRFRRGEIDVLLGTQMVAKGLNFPGVRLVGIVLADTGLHMPDFRSAERTFGLITQVSGRAGRYTPDGLVLVQTYNPSSSPIAQASTSRISDFYTQEIQTRRELGFPPFSRMIRLLVRSKNHHRAWSSARQIAVRLEHNRRNLQNQQPSLGETEILGPAEAPLGMVNGNFRVHILVTGAVFQAVHRMVGASIQGVVHPRGVYLEIDVDPVSLL</sequence>
<keyword evidence="10 12" id="KW-0413">Isomerase</keyword>
<comment type="subunit">
    <text evidence="12">Component of the replication restart primosome.</text>
</comment>
<keyword evidence="15" id="KW-1185">Reference proteome</keyword>
<keyword evidence="1 12" id="KW-0639">Primosome</keyword>
<comment type="cofactor">
    <cofactor evidence="12">
        <name>Zn(2+)</name>
        <dbReference type="ChEBI" id="CHEBI:29105"/>
    </cofactor>
    <text evidence="12">Binds 2 zinc ions per subunit.</text>
</comment>
<dbReference type="Proteomes" id="UP000029692">
    <property type="component" value="Unassembled WGS sequence"/>
</dbReference>
<feature type="binding site" evidence="12">
    <location>
        <position position="394"/>
    </location>
    <ligand>
        <name>Zn(2+)</name>
        <dbReference type="ChEBI" id="CHEBI:29105"/>
        <label>2</label>
    </ligand>
</feature>
<dbReference type="GO" id="GO:0006310">
    <property type="term" value="P:DNA recombination"/>
    <property type="evidence" value="ECO:0007669"/>
    <property type="project" value="InterPro"/>
</dbReference>
<dbReference type="Gene3D" id="3.40.1440.60">
    <property type="entry name" value="PriA, 3(prime) DNA-binding domain"/>
    <property type="match status" value="1"/>
</dbReference>
<evidence type="ECO:0000313" key="14">
    <source>
        <dbReference type="EMBL" id="KGE72828.1"/>
    </source>
</evidence>
<evidence type="ECO:0000256" key="5">
    <source>
        <dbReference type="ARBA" id="ARBA00022801"/>
    </source>
</evidence>
<evidence type="ECO:0000313" key="15">
    <source>
        <dbReference type="Proteomes" id="UP000029692"/>
    </source>
</evidence>
<dbReference type="Pfam" id="PF18074">
    <property type="entry name" value="PriA_C"/>
    <property type="match status" value="1"/>
</dbReference>
<dbReference type="GO" id="GO:0043138">
    <property type="term" value="F:3'-5' DNA helicase activity"/>
    <property type="evidence" value="ECO:0007669"/>
    <property type="project" value="UniProtKB-EC"/>
</dbReference>
<evidence type="ECO:0000256" key="10">
    <source>
        <dbReference type="ARBA" id="ARBA00023235"/>
    </source>
</evidence>
<dbReference type="GO" id="GO:0016887">
    <property type="term" value="F:ATP hydrolysis activity"/>
    <property type="evidence" value="ECO:0007669"/>
    <property type="project" value="RHEA"/>
</dbReference>
<dbReference type="SUPFAM" id="SSF52540">
    <property type="entry name" value="P-loop containing nucleoside triphosphate hydrolases"/>
    <property type="match status" value="1"/>
</dbReference>
<dbReference type="AlphaFoldDB" id="A0A098QZI7"/>
<evidence type="ECO:0000256" key="3">
    <source>
        <dbReference type="ARBA" id="ARBA00022723"/>
    </source>
</evidence>
<feature type="domain" description="Helicase ATP-binding" evidence="13">
    <location>
        <begin position="159"/>
        <end position="310"/>
    </location>
</feature>
<dbReference type="GO" id="GO:1990077">
    <property type="term" value="C:primosome complex"/>
    <property type="evidence" value="ECO:0007669"/>
    <property type="project" value="UniProtKB-UniRule"/>
</dbReference>
<protein>
    <recommendedName>
        <fullName evidence="12">Replication restart protein PriA</fullName>
    </recommendedName>
    <alternativeName>
        <fullName evidence="12">ATP-dependent DNA helicase PriA</fullName>
        <ecNumber evidence="12">5.6.2.4</ecNumber>
    </alternativeName>
    <alternativeName>
        <fullName evidence="12">DNA 3'-5' helicase PriA</fullName>
    </alternativeName>
</protein>
<feature type="binding site" evidence="12">
    <location>
        <position position="367"/>
    </location>
    <ligand>
        <name>Zn(2+)</name>
        <dbReference type="ChEBI" id="CHEBI:29105"/>
        <label>1</label>
    </ligand>
</feature>
<evidence type="ECO:0000256" key="2">
    <source>
        <dbReference type="ARBA" id="ARBA00022705"/>
    </source>
</evidence>
<evidence type="ECO:0000256" key="11">
    <source>
        <dbReference type="ARBA" id="ARBA00048988"/>
    </source>
</evidence>
<dbReference type="GO" id="GO:0006269">
    <property type="term" value="P:DNA replication, synthesis of primer"/>
    <property type="evidence" value="ECO:0007669"/>
    <property type="project" value="UniProtKB-KW"/>
</dbReference>
<keyword evidence="6 12" id="KW-0347">Helicase</keyword>
<feature type="binding site" evidence="12">
    <location>
        <position position="376"/>
    </location>
    <ligand>
        <name>Zn(2+)</name>
        <dbReference type="ChEBI" id="CHEBI:29105"/>
        <label>2</label>
    </ligand>
</feature>
<comment type="caution">
    <text evidence="14">The sequence shown here is derived from an EMBL/GenBank/DDBJ whole genome shotgun (WGS) entry which is preliminary data.</text>
</comment>
<dbReference type="NCBIfam" id="TIGR00595">
    <property type="entry name" value="priA"/>
    <property type="match status" value="1"/>
</dbReference>
<dbReference type="InterPro" id="IPR027417">
    <property type="entry name" value="P-loop_NTPase"/>
</dbReference>
<dbReference type="InterPro" id="IPR011545">
    <property type="entry name" value="DEAD/DEAH_box_helicase_dom"/>
</dbReference>
<dbReference type="GO" id="GO:0008270">
    <property type="term" value="F:zinc ion binding"/>
    <property type="evidence" value="ECO:0007669"/>
    <property type="project" value="UniProtKB-UniRule"/>
</dbReference>
<evidence type="ECO:0000259" key="13">
    <source>
        <dbReference type="PROSITE" id="PS51192"/>
    </source>
</evidence>
<dbReference type="InterPro" id="IPR005259">
    <property type="entry name" value="PriA"/>
</dbReference>
<proteinExistence type="inferred from homology"/>
<comment type="function">
    <text evidence="12">Initiates the restart of stalled replication forks, which reloads the replicative helicase on sites other than the origin of replication. Recognizes and binds to abandoned replication forks and remodels them to uncover a helicase loading site. Promotes assembly of the primosome at these replication forks.</text>
</comment>
<dbReference type="STRING" id="1480694.DC28_05510"/>
<dbReference type="CDD" id="cd17929">
    <property type="entry name" value="DEXHc_priA"/>
    <property type="match status" value="1"/>
</dbReference>
<keyword evidence="7 12" id="KW-0862">Zinc</keyword>
<dbReference type="SMART" id="SM00490">
    <property type="entry name" value="HELICc"/>
    <property type="match status" value="1"/>
</dbReference>
<evidence type="ECO:0000256" key="12">
    <source>
        <dbReference type="HAMAP-Rule" id="MF_00983"/>
    </source>
</evidence>
<keyword evidence="2 12" id="KW-0235">DNA replication</keyword>
<dbReference type="Pfam" id="PF00270">
    <property type="entry name" value="DEAD"/>
    <property type="match status" value="1"/>
</dbReference>
<dbReference type="FunFam" id="3.40.50.300:FF:000489">
    <property type="entry name" value="Primosome assembly protein PriA"/>
    <property type="match status" value="1"/>
</dbReference>
<evidence type="ECO:0000256" key="8">
    <source>
        <dbReference type="ARBA" id="ARBA00022840"/>
    </source>
</evidence>
<dbReference type="PROSITE" id="PS51192">
    <property type="entry name" value="HELICASE_ATP_BIND_1"/>
    <property type="match status" value="1"/>
</dbReference>
<dbReference type="EMBL" id="JNUP01000047">
    <property type="protein sequence ID" value="KGE72828.1"/>
    <property type="molecule type" value="Genomic_DNA"/>
</dbReference>
<accession>A0A098QZI7</accession>
<feature type="binding site" evidence="12">
    <location>
        <position position="397"/>
    </location>
    <ligand>
        <name>Zn(2+)</name>
        <dbReference type="ChEBI" id="CHEBI:29105"/>
        <label>2</label>
    </ligand>
</feature>
<dbReference type="InterPro" id="IPR040498">
    <property type="entry name" value="PriA_CRR"/>
</dbReference>
<evidence type="ECO:0000256" key="4">
    <source>
        <dbReference type="ARBA" id="ARBA00022741"/>
    </source>
</evidence>
<dbReference type="EC" id="5.6.2.4" evidence="12"/>
<feature type="binding site" evidence="12">
    <location>
        <position position="407"/>
    </location>
    <ligand>
        <name>Zn(2+)</name>
        <dbReference type="ChEBI" id="CHEBI:29105"/>
        <label>1</label>
    </ligand>
</feature>
<comment type="catalytic activity">
    <reaction evidence="12">
        <text>Couples ATP hydrolysis with the unwinding of duplex DNA by translocating in the 3'-5' direction.</text>
        <dbReference type="EC" id="5.6.2.4"/>
    </reaction>
</comment>
<dbReference type="HAMAP" id="MF_00983">
    <property type="entry name" value="PriA"/>
    <property type="match status" value="1"/>
</dbReference>
<dbReference type="SMART" id="SM00487">
    <property type="entry name" value="DEXDc"/>
    <property type="match status" value="1"/>
</dbReference>
<dbReference type="GO" id="GO:0005524">
    <property type="term" value="F:ATP binding"/>
    <property type="evidence" value="ECO:0007669"/>
    <property type="project" value="UniProtKB-UniRule"/>
</dbReference>
<dbReference type="Pfam" id="PF17764">
    <property type="entry name" value="PriA_3primeBD"/>
    <property type="match status" value="1"/>
</dbReference>
<evidence type="ECO:0000256" key="7">
    <source>
        <dbReference type="ARBA" id="ARBA00022833"/>
    </source>
</evidence>
<dbReference type="PANTHER" id="PTHR30580">
    <property type="entry name" value="PRIMOSOMAL PROTEIN N"/>
    <property type="match status" value="1"/>
</dbReference>
<dbReference type="GO" id="GO:0006270">
    <property type="term" value="P:DNA replication initiation"/>
    <property type="evidence" value="ECO:0007669"/>
    <property type="project" value="TreeGrafter"/>
</dbReference>
<dbReference type="InterPro" id="IPR001650">
    <property type="entry name" value="Helicase_C-like"/>
</dbReference>
<dbReference type="InterPro" id="IPR042115">
    <property type="entry name" value="PriA_3primeBD_sf"/>
</dbReference>
<dbReference type="InterPro" id="IPR041236">
    <property type="entry name" value="PriA_C"/>
</dbReference>
<dbReference type="Pfam" id="PF00271">
    <property type="entry name" value="Helicase_C"/>
    <property type="match status" value="1"/>
</dbReference>
<keyword evidence="9 12" id="KW-0238">DNA-binding</keyword>
<dbReference type="InterPro" id="IPR041222">
    <property type="entry name" value="PriA_3primeBD"/>
</dbReference>
<feature type="binding site" evidence="12">
    <location>
        <position position="379"/>
    </location>
    <ligand>
        <name>Zn(2+)</name>
        <dbReference type="ChEBI" id="CHEBI:29105"/>
        <label>2</label>
    </ligand>
</feature>